<dbReference type="Pfam" id="PF23562">
    <property type="entry name" value="AMP-binding_C_3"/>
    <property type="match status" value="1"/>
</dbReference>
<dbReference type="GO" id="GO:0004467">
    <property type="term" value="F:long-chain fatty acid-CoA ligase activity"/>
    <property type="evidence" value="ECO:0007669"/>
    <property type="project" value="TreeGrafter"/>
</dbReference>
<evidence type="ECO:0000313" key="7">
    <source>
        <dbReference type="Proteomes" id="UP000675554"/>
    </source>
</evidence>
<dbReference type="AlphaFoldDB" id="A0A8T4J4M1"/>
<protein>
    <recommendedName>
        <fullName evidence="5">Acyl-CoA synthetase</fullName>
    </recommendedName>
</protein>
<comment type="similarity">
    <text evidence="1">Belongs to the ATP-dependent AMP-binding enzyme family.</text>
</comment>
<name>A0A8T4J4M1_9ACTN</name>
<evidence type="ECO:0000256" key="3">
    <source>
        <dbReference type="ARBA" id="ARBA00022832"/>
    </source>
</evidence>
<proteinExistence type="inferred from homology"/>
<evidence type="ECO:0000313" key="6">
    <source>
        <dbReference type="EMBL" id="MBR7678925.1"/>
    </source>
</evidence>
<gene>
    <name evidence="6" type="ORF">KDA82_39475</name>
</gene>
<reference evidence="6" key="1">
    <citation type="submission" date="2021-04" db="EMBL/GenBank/DDBJ databases">
        <title>Sequencing of actinobacteria type strains.</title>
        <authorList>
            <person name="Nguyen G.-S."/>
            <person name="Wentzel A."/>
        </authorList>
    </citation>
    <scope>NUCLEOTIDE SEQUENCE</scope>
    <source>
        <strain evidence="6">DSM 42095</strain>
    </source>
</reference>
<dbReference type="PANTHER" id="PTHR43272">
    <property type="entry name" value="LONG-CHAIN-FATTY-ACID--COA LIGASE"/>
    <property type="match status" value="1"/>
</dbReference>
<feature type="non-terminal residue" evidence="6">
    <location>
        <position position="1"/>
    </location>
</feature>
<evidence type="ECO:0000256" key="2">
    <source>
        <dbReference type="ARBA" id="ARBA00022598"/>
    </source>
</evidence>
<organism evidence="6 7">
    <name type="scientific">Streptomyces daliensis</name>
    <dbReference type="NCBI Taxonomy" id="299421"/>
    <lineage>
        <taxon>Bacteria</taxon>
        <taxon>Bacillati</taxon>
        <taxon>Actinomycetota</taxon>
        <taxon>Actinomycetes</taxon>
        <taxon>Kitasatosporales</taxon>
        <taxon>Streptomycetaceae</taxon>
        <taxon>Streptomyces</taxon>
    </lineage>
</organism>
<keyword evidence="2 6" id="KW-0436">Ligase</keyword>
<accession>A0A8T4J4M1</accession>
<keyword evidence="3" id="KW-0276">Fatty acid metabolism</keyword>
<dbReference type="EMBL" id="JAGSMN010002023">
    <property type="protein sequence ID" value="MBR7678925.1"/>
    <property type="molecule type" value="Genomic_DNA"/>
</dbReference>
<dbReference type="GO" id="GO:0016020">
    <property type="term" value="C:membrane"/>
    <property type="evidence" value="ECO:0007669"/>
    <property type="project" value="TreeGrafter"/>
</dbReference>
<dbReference type="PANTHER" id="PTHR43272:SF32">
    <property type="entry name" value="AMP-DEPENDENT SYNTHETASE_LIGASE DOMAIN-CONTAINING PROTEIN"/>
    <property type="match status" value="1"/>
</dbReference>
<keyword evidence="7" id="KW-1185">Reference proteome</keyword>
<evidence type="ECO:0000256" key="5">
    <source>
        <dbReference type="ARBA" id="ARBA00032875"/>
    </source>
</evidence>
<evidence type="ECO:0000256" key="1">
    <source>
        <dbReference type="ARBA" id="ARBA00006432"/>
    </source>
</evidence>
<feature type="non-terminal residue" evidence="6">
    <location>
        <position position="89"/>
    </location>
</feature>
<keyword evidence="4" id="KW-0443">Lipid metabolism</keyword>
<dbReference type="SUPFAM" id="SSF56801">
    <property type="entry name" value="Acetyl-CoA synthetase-like"/>
    <property type="match status" value="1"/>
</dbReference>
<dbReference type="Proteomes" id="UP000675554">
    <property type="component" value="Unassembled WGS sequence"/>
</dbReference>
<evidence type="ECO:0000256" key="4">
    <source>
        <dbReference type="ARBA" id="ARBA00023098"/>
    </source>
</evidence>
<sequence>DEDGYLSIVGRKKDILITSGGKNVSPAVLEDRMRSRPPVGQCMVVGEGRKYVAALVTLEPDAVEHWLSVRKRPRDTPVAQLRDDPELLA</sequence>
<comment type="caution">
    <text evidence="6">The sequence shown here is derived from an EMBL/GenBank/DDBJ whole genome shotgun (WGS) entry which is preliminary data.</text>
</comment>